<dbReference type="SUPFAM" id="SSF52218">
    <property type="entry name" value="Flavoproteins"/>
    <property type="match status" value="1"/>
</dbReference>
<dbReference type="RefSeq" id="WP_058857877.1">
    <property type="nucleotide sequence ID" value="NZ_BJZR01000003.1"/>
</dbReference>
<dbReference type="InterPro" id="IPR029039">
    <property type="entry name" value="Flavoprotein-like_sf"/>
</dbReference>
<gene>
    <name evidence="3" type="primary">hemG</name>
    <name evidence="2" type="ORF">AS188_04660</name>
    <name evidence="3" type="ORF">KFL01_02330</name>
</gene>
<evidence type="ECO:0000313" key="5">
    <source>
        <dbReference type="Proteomes" id="UP000321155"/>
    </source>
</evidence>
<dbReference type="Proteomes" id="UP000057181">
    <property type="component" value="Chromosome"/>
</dbReference>
<reference evidence="2 4" key="1">
    <citation type="submission" date="2015-11" db="EMBL/GenBank/DDBJ databases">
        <title>Complete Genome Sequence of Kocuria flava strain HO-9041.</title>
        <authorList>
            <person name="Zhou M."/>
            <person name="Dai J."/>
        </authorList>
    </citation>
    <scope>NUCLEOTIDE SEQUENCE [LARGE SCALE GENOMIC DNA]</scope>
    <source>
        <strain evidence="2 4">HO-9041</strain>
    </source>
</reference>
<dbReference type="Gene3D" id="3.40.50.360">
    <property type="match status" value="1"/>
</dbReference>
<dbReference type="STRING" id="446860.AS188_04660"/>
<evidence type="ECO:0000313" key="4">
    <source>
        <dbReference type="Proteomes" id="UP000057181"/>
    </source>
</evidence>
<feature type="domain" description="Flavodoxin" evidence="1">
    <location>
        <begin position="4"/>
        <end position="125"/>
    </location>
</feature>
<protein>
    <submittedName>
        <fullName evidence="2">Flavodoxin</fullName>
    </submittedName>
</protein>
<evidence type="ECO:0000313" key="3">
    <source>
        <dbReference type="EMBL" id="GEO90927.1"/>
    </source>
</evidence>
<organism evidence="2 4">
    <name type="scientific">Kocuria flava</name>
    <dbReference type="NCBI Taxonomy" id="446860"/>
    <lineage>
        <taxon>Bacteria</taxon>
        <taxon>Bacillati</taxon>
        <taxon>Actinomycetota</taxon>
        <taxon>Actinomycetes</taxon>
        <taxon>Micrococcales</taxon>
        <taxon>Micrococcaceae</taxon>
        <taxon>Kocuria</taxon>
    </lineage>
</organism>
<dbReference type="Pfam" id="PF12724">
    <property type="entry name" value="Flavodoxin_5"/>
    <property type="match status" value="1"/>
</dbReference>
<dbReference type="AlphaFoldDB" id="A0A0U2NXY5"/>
<sequence length="178" mass="18992">MRVLVACASAHGSTTGIARRIGEVLESRGCTVDVVPIGADPDPGGYDAAVLGSAVHNQAWLPEATAFVQRHRDALRARPVWLFSAGMSAALPRPVRGAAHRAQDRRMAAALRDLVRPRGHRLFSGLARPEQFPGAVGRVARVLGVRFGDHRDWDAVASWAGQIAGELTAEHQDAPGRS</sequence>
<evidence type="ECO:0000259" key="1">
    <source>
        <dbReference type="Pfam" id="PF12724"/>
    </source>
</evidence>
<accession>A0A0U2NXY5</accession>
<keyword evidence="5" id="KW-1185">Reference proteome</keyword>
<reference evidence="3 5" key="2">
    <citation type="submission" date="2019-07" db="EMBL/GenBank/DDBJ databases">
        <title>Whole genome shotgun sequence of Kocuria flava NBRC 107626.</title>
        <authorList>
            <person name="Hosoyama A."/>
            <person name="Uohara A."/>
            <person name="Ohji S."/>
            <person name="Ichikawa N."/>
        </authorList>
    </citation>
    <scope>NUCLEOTIDE SEQUENCE [LARGE SCALE GENOMIC DNA]</scope>
    <source>
        <strain evidence="3 5">NBRC 107626</strain>
    </source>
</reference>
<name>A0A0U2NXY5_9MICC</name>
<dbReference type="Proteomes" id="UP000321155">
    <property type="component" value="Unassembled WGS sequence"/>
</dbReference>
<dbReference type="OrthoDB" id="129384at2"/>
<dbReference type="EMBL" id="BJZR01000003">
    <property type="protein sequence ID" value="GEO90927.1"/>
    <property type="molecule type" value="Genomic_DNA"/>
</dbReference>
<dbReference type="KEGG" id="kfv:AS188_04660"/>
<evidence type="ECO:0000313" key="2">
    <source>
        <dbReference type="EMBL" id="ALU39165.1"/>
    </source>
</evidence>
<dbReference type="EMBL" id="CP013254">
    <property type="protein sequence ID" value="ALU39165.1"/>
    <property type="molecule type" value="Genomic_DNA"/>
</dbReference>
<proteinExistence type="predicted"/>
<dbReference type="InterPro" id="IPR026816">
    <property type="entry name" value="Flavodoxin_dom"/>
</dbReference>